<dbReference type="InterPro" id="IPR006542">
    <property type="entry name" value="DUF1093"/>
</dbReference>
<protein>
    <recommendedName>
        <fullName evidence="3">YxeA family protein</fullName>
    </recommendedName>
</protein>
<dbReference type="NCBIfam" id="TIGR01655">
    <property type="entry name" value="yxeA_fam"/>
    <property type="match status" value="1"/>
</dbReference>
<dbReference type="SUPFAM" id="SSF159121">
    <property type="entry name" value="BC4932-like"/>
    <property type="match status" value="1"/>
</dbReference>
<proteinExistence type="predicted"/>
<reference evidence="2" key="1">
    <citation type="submission" date="2016-09" db="EMBL/GenBank/DDBJ databases">
        <authorList>
            <person name="Gulvik C.A."/>
        </authorList>
    </citation>
    <scope>NUCLEOTIDE SEQUENCE [LARGE SCALE GENOMIC DNA]</scope>
    <source>
        <strain evidence="2">LMG 8895</strain>
    </source>
</reference>
<dbReference type="OrthoDB" id="2199916at2"/>
<evidence type="ECO:0000313" key="1">
    <source>
        <dbReference type="EMBL" id="OEG16621.1"/>
    </source>
</evidence>
<comment type="caution">
    <text evidence="1">The sequence shown here is derived from an EMBL/GenBank/DDBJ whole genome shotgun (WGS) entry which is preliminary data.</text>
</comment>
<organism evidence="1 2">
    <name type="scientific">Enterococcus termitis</name>
    <dbReference type="NCBI Taxonomy" id="332950"/>
    <lineage>
        <taxon>Bacteria</taxon>
        <taxon>Bacillati</taxon>
        <taxon>Bacillota</taxon>
        <taxon>Bacilli</taxon>
        <taxon>Lactobacillales</taxon>
        <taxon>Enterococcaceae</taxon>
        <taxon>Enterococcus</taxon>
    </lineage>
</organism>
<name>A0A1E5GVB4_9ENTE</name>
<dbReference type="EMBL" id="MIJY01000012">
    <property type="protein sequence ID" value="OEG16621.1"/>
    <property type="molecule type" value="Genomic_DNA"/>
</dbReference>
<accession>A0A1E5GVB4</accession>
<dbReference type="PANTHER" id="PTHR36433">
    <property type="entry name" value="HYPOTHETICAL CYTOSOLIC PROTEIN"/>
    <property type="match status" value="1"/>
</dbReference>
<evidence type="ECO:0000313" key="2">
    <source>
        <dbReference type="Proteomes" id="UP000095094"/>
    </source>
</evidence>
<keyword evidence="2" id="KW-1185">Reference proteome</keyword>
<dbReference type="InterPro" id="IPR036166">
    <property type="entry name" value="YxeA-like_sf"/>
</dbReference>
<dbReference type="Pfam" id="PF06486">
    <property type="entry name" value="DUF1093"/>
    <property type="match status" value="1"/>
</dbReference>
<dbReference type="Gene3D" id="2.40.50.480">
    <property type="match status" value="1"/>
</dbReference>
<dbReference type="PANTHER" id="PTHR36433:SF2">
    <property type="entry name" value="YXEA FAMILY PROTEIN"/>
    <property type="match status" value="1"/>
</dbReference>
<dbReference type="RefSeq" id="WP_069663019.1">
    <property type="nucleotide sequence ID" value="NZ_JBHUJJ010000001.1"/>
</dbReference>
<gene>
    <name evidence="1" type="ORF">BCR25_03210</name>
</gene>
<dbReference type="Proteomes" id="UP000095094">
    <property type="component" value="Unassembled WGS sequence"/>
</dbReference>
<dbReference type="AlphaFoldDB" id="A0A1E5GVB4"/>
<sequence>MVKKFLKRIVGFVILFIVSAFGFRLYTYNNTTQAAALIDQLNPLVQPEIMYVKTTDKYAYKYPDSVSKIENFTYIQTCVNKDGQKRELAYTSFGRPLTPKKFLKLTTKGQSIQSWEEVDEKEIPKTILSLL</sequence>
<evidence type="ECO:0008006" key="3">
    <source>
        <dbReference type="Google" id="ProtNLM"/>
    </source>
</evidence>